<feature type="transmembrane region" description="Helical" evidence="1">
    <location>
        <begin position="133"/>
        <end position="152"/>
    </location>
</feature>
<evidence type="ECO:0000313" key="3">
    <source>
        <dbReference type="EMBL" id="CCG54257.1"/>
    </source>
</evidence>
<dbReference type="Proteomes" id="UP000007599">
    <property type="component" value="Chromosome I"/>
</dbReference>
<dbReference type="eggNOG" id="COG0671">
    <property type="taxonomic scope" value="Bacteria"/>
</dbReference>
<evidence type="ECO:0000313" key="4">
    <source>
        <dbReference type="Proteomes" id="UP000007599"/>
    </source>
</evidence>
<dbReference type="KEGG" id="fin:KQS_11730"/>
<feature type="transmembrane region" description="Helical" evidence="1">
    <location>
        <begin position="158"/>
        <end position="176"/>
    </location>
</feature>
<keyword evidence="1" id="KW-0812">Transmembrane</keyword>
<evidence type="ECO:0000256" key="1">
    <source>
        <dbReference type="SAM" id="Phobius"/>
    </source>
</evidence>
<dbReference type="PATRIC" id="fig|1094466.5.peg.2294"/>
<keyword evidence="1" id="KW-0472">Membrane</keyword>
<accession>H8XR23</accession>
<keyword evidence="1" id="KW-1133">Transmembrane helix</keyword>
<dbReference type="STRING" id="1094466.KQS_11730"/>
<name>H8XR23_FLAIG</name>
<proteinExistence type="predicted"/>
<dbReference type="InterPro" id="IPR000326">
    <property type="entry name" value="PAP2/HPO"/>
</dbReference>
<keyword evidence="4" id="KW-1185">Reference proteome</keyword>
<reference evidence="4" key="2">
    <citation type="submission" date="2012-03" db="EMBL/GenBank/DDBJ databases">
        <title>Complete genome sequence of Flavobacterium indicum GPTSA100-9T, isolated from warm spring water.</title>
        <authorList>
            <person name="Barbier P."/>
            <person name="Houel A."/>
            <person name="Loux V."/>
            <person name="Poulain J."/>
            <person name="Bernardet J.-F."/>
            <person name="Touchon M."/>
            <person name="Duchaud E."/>
        </authorList>
    </citation>
    <scope>NUCLEOTIDE SEQUENCE [LARGE SCALE GENOMIC DNA]</scope>
    <source>
        <strain evidence="4">DSM 17447 / CIP 109464 / GPTSA100-9</strain>
    </source>
</reference>
<organism evidence="3 4">
    <name type="scientific">Flavobacterium indicum (strain DSM 17447 / CIP 109464 / GPTSA100-9)</name>
    <dbReference type="NCBI Taxonomy" id="1094466"/>
    <lineage>
        <taxon>Bacteria</taxon>
        <taxon>Pseudomonadati</taxon>
        <taxon>Bacteroidota</taxon>
        <taxon>Flavobacteriia</taxon>
        <taxon>Flavobacteriales</taxon>
        <taxon>Flavobacteriaceae</taxon>
        <taxon>Flavobacterium</taxon>
    </lineage>
</organism>
<dbReference type="Pfam" id="PF01569">
    <property type="entry name" value="PAP2"/>
    <property type="match status" value="1"/>
</dbReference>
<dbReference type="PANTHER" id="PTHR14969">
    <property type="entry name" value="SPHINGOSINE-1-PHOSPHATE PHOSPHOHYDROLASE"/>
    <property type="match status" value="1"/>
</dbReference>
<feature type="domain" description="Phosphatidic acid phosphatase type 2/haloperoxidase" evidence="2">
    <location>
        <begin position="58"/>
        <end position="173"/>
    </location>
</feature>
<sequence>MEKIIALDKQLFVFLNNLGSVPYDQFWLLITKQLHWTPFFLALAYILYKKIGGKKLALLFVTIAVMLVFTDQVTNLVKDTVQRLRPCNDLEIKHLIRIVKSSDTFSFFSGHASNSSASMMLIFLILRRYYKHTYLIFLFPLIFAYSRIYLGLHFPLDIITGYAFGALSGFLFYKIYELIIKKYATNS</sequence>
<gene>
    <name evidence="3" type="ordered locus">KQS_11730</name>
</gene>
<dbReference type="RefSeq" id="WP_014389375.1">
    <property type="nucleotide sequence ID" value="NC_017025.1"/>
</dbReference>
<dbReference type="PANTHER" id="PTHR14969:SF13">
    <property type="entry name" value="AT30094P"/>
    <property type="match status" value="1"/>
</dbReference>
<dbReference type="Gene3D" id="1.20.144.10">
    <property type="entry name" value="Phosphatidic acid phosphatase type 2/haloperoxidase"/>
    <property type="match status" value="1"/>
</dbReference>
<dbReference type="SUPFAM" id="SSF48317">
    <property type="entry name" value="Acid phosphatase/Vanadium-dependent haloperoxidase"/>
    <property type="match status" value="1"/>
</dbReference>
<protein>
    <submittedName>
        <fullName evidence="3">Probable membrane-associated phospholipid phosphatase</fullName>
    </submittedName>
</protein>
<dbReference type="AlphaFoldDB" id="H8XR23"/>
<dbReference type="EMBL" id="HE774682">
    <property type="protein sequence ID" value="CCG54257.1"/>
    <property type="molecule type" value="Genomic_DNA"/>
</dbReference>
<evidence type="ECO:0000259" key="2">
    <source>
        <dbReference type="SMART" id="SM00014"/>
    </source>
</evidence>
<feature type="transmembrane region" description="Helical" evidence="1">
    <location>
        <begin position="26"/>
        <end position="48"/>
    </location>
</feature>
<reference evidence="3 4" key="1">
    <citation type="journal article" date="2012" name="J. Bacteriol.">
        <title>Complete Genome Sequence of Flavobacterium indicum GPSTA100-9T, Isolated from Warm Spring Water.</title>
        <authorList>
            <person name="Barbier P."/>
            <person name="Houel A."/>
            <person name="Loux V."/>
            <person name="Poulain J."/>
            <person name="Bernardet J.F."/>
            <person name="Touchon M."/>
            <person name="Duchaud E."/>
        </authorList>
    </citation>
    <scope>NUCLEOTIDE SEQUENCE [LARGE SCALE GENOMIC DNA]</scope>
    <source>
        <strain evidence="4">DSM 17447 / CIP 109464 / GPTSA100-9</strain>
    </source>
</reference>
<feature type="transmembrane region" description="Helical" evidence="1">
    <location>
        <begin position="105"/>
        <end position="126"/>
    </location>
</feature>
<dbReference type="HOGENOM" id="CLU_072573_10_0_10"/>
<dbReference type="SMART" id="SM00014">
    <property type="entry name" value="acidPPc"/>
    <property type="match status" value="1"/>
</dbReference>
<dbReference type="InterPro" id="IPR036938">
    <property type="entry name" value="PAP2/HPO_sf"/>
</dbReference>
<feature type="transmembrane region" description="Helical" evidence="1">
    <location>
        <begin position="55"/>
        <end position="74"/>
    </location>
</feature>
<dbReference type="OrthoDB" id="9789113at2"/>